<sequence>MYDTATGTWSTAALSQPRSELSATSAGGKVFFVGGFASTYSDRVDIYDTVTDTWTTSTLSQPRRSLKATSIGSKVFFGGGIIGGGVRSNVVDIYDTATGIWTTAALSLARYDLSATSAGGKVFFAGGDASTGYTNRVDIYDLMLRHLLSDWFNFDYAYDTRPLHRLSVEQLWPNHRYGLIPPNRWSRRS</sequence>
<dbReference type="RefSeq" id="WP_190885313.1">
    <property type="nucleotide sequence ID" value="NZ_JACWZY010000001.1"/>
</dbReference>
<comment type="caution">
    <text evidence="3">The sequence shown here is derived from an EMBL/GenBank/DDBJ whole genome shotgun (WGS) entry which is preliminary data.</text>
</comment>
<dbReference type="Proteomes" id="UP000598820">
    <property type="component" value="Unassembled WGS sequence"/>
</dbReference>
<keyword evidence="1" id="KW-0880">Kelch repeat</keyword>
<dbReference type="SUPFAM" id="SSF117281">
    <property type="entry name" value="Kelch motif"/>
    <property type="match status" value="1"/>
</dbReference>
<reference evidence="3" key="1">
    <citation type="submission" date="2020-09" db="EMBL/GenBank/DDBJ databases">
        <authorList>
            <person name="Kim M.K."/>
        </authorList>
    </citation>
    <scope>NUCLEOTIDE SEQUENCE</scope>
    <source>
        <strain evidence="3">BT702</strain>
    </source>
</reference>
<keyword evidence="2" id="KW-0677">Repeat</keyword>
<dbReference type="InterPro" id="IPR015915">
    <property type="entry name" value="Kelch-typ_b-propeller"/>
</dbReference>
<dbReference type="InterPro" id="IPR006652">
    <property type="entry name" value="Kelch_1"/>
</dbReference>
<dbReference type="EMBL" id="JACWZY010000001">
    <property type="protein sequence ID" value="MBD2699144.1"/>
    <property type="molecule type" value="Genomic_DNA"/>
</dbReference>
<dbReference type="Gene3D" id="2.120.10.80">
    <property type="entry name" value="Kelch-type beta propeller"/>
    <property type="match status" value="1"/>
</dbReference>
<evidence type="ECO:0008006" key="5">
    <source>
        <dbReference type="Google" id="ProtNLM"/>
    </source>
</evidence>
<evidence type="ECO:0000313" key="3">
    <source>
        <dbReference type="EMBL" id="MBD2699144.1"/>
    </source>
</evidence>
<dbReference type="AlphaFoldDB" id="A0A926XT56"/>
<proteinExistence type="predicted"/>
<keyword evidence="4" id="KW-1185">Reference proteome</keyword>
<protein>
    <recommendedName>
        <fullName evidence="5">Kelch repeat-containing protein</fullName>
    </recommendedName>
</protein>
<evidence type="ECO:0000256" key="1">
    <source>
        <dbReference type="ARBA" id="ARBA00022441"/>
    </source>
</evidence>
<organism evidence="3 4">
    <name type="scientific">Spirosoma profusum</name>
    <dbReference type="NCBI Taxonomy" id="2771354"/>
    <lineage>
        <taxon>Bacteria</taxon>
        <taxon>Pseudomonadati</taxon>
        <taxon>Bacteroidota</taxon>
        <taxon>Cytophagia</taxon>
        <taxon>Cytophagales</taxon>
        <taxon>Cytophagaceae</taxon>
        <taxon>Spirosoma</taxon>
    </lineage>
</organism>
<dbReference type="Pfam" id="PF01344">
    <property type="entry name" value="Kelch_1"/>
    <property type="match status" value="1"/>
</dbReference>
<evidence type="ECO:0000256" key="2">
    <source>
        <dbReference type="ARBA" id="ARBA00022737"/>
    </source>
</evidence>
<name>A0A926XT56_9BACT</name>
<evidence type="ECO:0000313" key="4">
    <source>
        <dbReference type="Proteomes" id="UP000598820"/>
    </source>
</evidence>
<accession>A0A926XT56</accession>
<dbReference type="PANTHER" id="PTHR24412:SF489">
    <property type="entry name" value="RING FINGER DOMAIN AND KELCH REPEAT-CONTAINING PROTEIN DDB_G0271372"/>
    <property type="match status" value="1"/>
</dbReference>
<dbReference type="PANTHER" id="PTHR24412">
    <property type="entry name" value="KELCH PROTEIN"/>
    <property type="match status" value="1"/>
</dbReference>
<dbReference type="SMART" id="SM00612">
    <property type="entry name" value="Kelch"/>
    <property type="match status" value="2"/>
</dbReference>
<gene>
    <name evidence="3" type="ORF">IC229_00730</name>
</gene>